<dbReference type="SUPFAM" id="SSF51735">
    <property type="entry name" value="NAD(P)-binding Rossmann-fold domains"/>
    <property type="match status" value="1"/>
</dbReference>
<evidence type="ECO:0000313" key="2">
    <source>
        <dbReference type="EMBL" id="SDD65567.1"/>
    </source>
</evidence>
<dbReference type="InterPro" id="IPR036291">
    <property type="entry name" value="NAD(P)-bd_dom_sf"/>
</dbReference>
<dbReference type="InterPro" id="IPR051606">
    <property type="entry name" value="Polyketide_Oxido-like"/>
</dbReference>
<accession>A0A1G6WK15</accession>
<dbReference type="RefSeq" id="WP_091455474.1">
    <property type="nucleotide sequence ID" value="NZ_FMZZ01000015.1"/>
</dbReference>
<reference evidence="3" key="1">
    <citation type="submission" date="2016-10" db="EMBL/GenBank/DDBJ databases">
        <authorList>
            <person name="Varghese N."/>
            <person name="Submissions S."/>
        </authorList>
    </citation>
    <scope>NUCLEOTIDE SEQUENCE [LARGE SCALE GENOMIC DNA]</scope>
    <source>
        <strain evidence="3">IBRC-M 10403</strain>
    </source>
</reference>
<dbReference type="Proteomes" id="UP000199501">
    <property type="component" value="Unassembled WGS sequence"/>
</dbReference>
<proteinExistence type="predicted"/>
<sequence>MKLTIFAATGGIGRHLLEQAIAGGHDVTAAVRNPKNLSADVRTVKVDLSTPDPAMLEAAVTGADAVLSGLGQRVNSKTDAGIATTGTRAIIEAMVATDVRRILVVSAAPLSTIPSPARPDAPKHDPAEGFLTRHVLTPAIKAVLRKRYHDLALMEDLLLDSGLQWTVVRPPRLTDKPTTGNYRTAYGHNLHRGDTISRADVAHYMLDAINRPETIGQAVGIAY</sequence>
<dbReference type="OrthoDB" id="3763081at2"/>
<evidence type="ECO:0000259" key="1">
    <source>
        <dbReference type="Pfam" id="PF13460"/>
    </source>
</evidence>
<feature type="domain" description="NAD(P)-binding" evidence="1">
    <location>
        <begin position="8"/>
        <end position="212"/>
    </location>
</feature>
<dbReference type="GO" id="GO:0004074">
    <property type="term" value="F:biliverdin reductase [NAD(P)H] activity"/>
    <property type="evidence" value="ECO:0007669"/>
    <property type="project" value="TreeGrafter"/>
</dbReference>
<keyword evidence="3" id="KW-1185">Reference proteome</keyword>
<gene>
    <name evidence="2" type="ORF">SAMN05216174_11521</name>
</gene>
<name>A0A1G6WK15_9PSEU</name>
<dbReference type="InterPro" id="IPR016040">
    <property type="entry name" value="NAD(P)-bd_dom"/>
</dbReference>
<dbReference type="Pfam" id="PF13460">
    <property type="entry name" value="NAD_binding_10"/>
    <property type="match status" value="1"/>
</dbReference>
<dbReference type="AlphaFoldDB" id="A0A1G6WK15"/>
<protein>
    <submittedName>
        <fullName evidence="2">Putative NADH-flavin reductase</fullName>
    </submittedName>
</protein>
<dbReference type="PANTHER" id="PTHR43355">
    <property type="entry name" value="FLAVIN REDUCTASE (NADPH)"/>
    <property type="match status" value="1"/>
</dbReference>
<dbReference type="Gene3D" id="3.40.50.720">
    <property type="entry name" value="NAD(P)-binding Rossmann-like Domain"/>
    <property type="match status" value="1"/>
</dbReference>
<evidence type="ECO:0000313" key="3">
    <source>
        <dbReference type="Proteomes" id="UP000199501"/>
    </source>
</evidence>
<dbReference type="EMBL" id="FMZZ01000015">
    <property type="protein sequence ID" value="SDD65567.1"/>
    <property type="molecule type" value="Genomic_DNA"/>
</dbReference>
<dbReference type="STRING" id="1271860.SAMN05216174_11521"/>
<dbReference type="GO" id="GO:0042602">
    <property type="term" value="F:riboflavin reductase (NADPH) activity"/>
    <property type="evidence" value="ECO:0007669"/>
    <property type="project" value="TreeGrafter"/>
</dbReference>
<dbReference type="PANTHER" id="PTHR43355:SF2">
    <property type="entry name" value="FLAVIN REDUCTASE (NADPH)"/>
    <property type="match status" value="1"/>
</dbReference>
<organism evidence="2 3">
    <name type="scientific">Actinokineospora iranica</name>
    <dbReference type="NCBI Taxonomy" id="1271860"/>
    <lineage>
        <taxon>Bacteria</taxon>
        <taxon>Bacillati</taxon>
        <taxon>Actinomycetota</taxon>
        <taxon>Actinomycetes</taxon>
        <taxon>Pseudonocardiales</taxon>
        <taxon>Pseudonocardiaceae</taxon>
        <taxon>Actinokineospora</taxon>
    </lineage>
</organism>